<evidence type="ECO:0000313" key="5">
    <source>
        <dbReference type="EMBL" id="MET3615528.1"/>
    </source>
</evidence>
<dbReference type="Gene3D" id="3.30.540.10">
    <property type="entry name" value="Fructose-1,6-Bisphosphatase, subunit A, domain 1"/>
    <property type="match status" value="1"/>
</dbReference>
<sequence length="275" mass="29533">MNARLCNDLDVENPWTGPMLHEKVDFCKQVIVRAGDLVMEGFGQARTMQMKGPQDYLTEFDGRCEALLRQAVADAFPGDGFFGEEGGGAGNAPRLWVVDPIDGTANFARNIPHFCIAIAYVENGRAEFGAIYNPVLRELHFARRGEGATLNGRPIRVSAVASAQAATVELGWSSRIEKGDYLETMSGLLDLGLNVRRAGSGALGLAYVADGRNEAYAERHMNSWDCVAGLLMVEEAGGRICSFEGDEKILRGGPVLASVPGLADSISRVVGIQLA</sequence>
<keyword evidence="4" id="KW-0460">Magnesium</keyword>
<keyword evidence="3 5" id="KW-0378">Hydrolase</keyword>
<comment type="caution">
    <text evidence="5">The sequence shown here is derived from an EMBL/GenBank/DDBJ whole genome shotgun (WGS) entry which is preliminary data.</text>
</comment>
<accession>A0ABV2J4G6</accession>
<protein>
    <submittedName>
        <fullName evidence="5">Myo-inositol-1(Or 4)-monophosphatase</fullName>
        <ecNumber evidence="5">3.1.3.25</ecNumber>
    </submittedName>
</protein>
<dbReference type="PANTHER" id="PTHR20854:SF4">
    <property type="entry name" value="INOSITOL-1-MONOPHOSPHATASE-RELATED"/>
    <property type="match status" value="1"/>
</dbReference>
<organism evidence="5 6">
    <name type="scientific">Rhizobium aquaticum</name>
    <dbReference type="NCBI Taxonomy" id="1549636"/>
    <lineage>
        <taxon>Bacteria</taxon>
        <taxon>Pseudomonadati</taxon>
        <taxon>Pseudomonadota</taxon>
        <taxon>Alphaproteobacteria</taxon>
        <taxon>Hyphomicrobiales</taxon>
        <taxon>Rhizobiaceae</taxon>
        <taxon>Rhizobium/Agrobacterium group</taxon>
        <taxon>Rhizobium</taxon>
    </lineage>
</organism>
<dbReference type="EC" id="3.1.3.25" evidence="5"/>
<reference evidence="5 6" key="1">
    <citation type="submission" date="2024-06" db="EMBL/GenBank/DDBJ databases">
        <title>Genomic Encyclopedia of Type Strains, Phase IV (KMG-IV): sequencing the most valuable type-strain genomes for metagenomic binning, comparative biology and taxonomic classification.</title>
        <authorList>
            <person name="Goeker M."/>
        </authorList>
    </citation>
    <scope>NUCLEOTIDE SEQUENCE [LARGE SCALE GENOMIC DNA]</scope>
    <source>
        <strain evidence="5 6">DSM 29780</strain>
    </source>
</reference>
<dbReference type="PANTHER" id="PTHR20854">
    <property type="entry name" value="INOSITOL MONOPHOSPHATASE"/>
    <property type="match status" value="1"/>
</dbReference>
<name>A0ABV2J4G6_9HYPH</name>
<comment type="similarity">
    <text evidence="1">Belongs to the inositol monophosphatase superfamily.</text>
</comment>
<dbReference type="Pfam" id="PF00459">
    <property type="entry name" value="Inositol_P"/>
    <property type="match status" value="1"/>
</dbReference>
<dbReference type="PRINTS" id="PR00377">
    <property type="entry name" value="IMPHPHTASES"/>
</dbReference>
<proteinExistence type="inferred from homology"/>
<dbReference type="PROSITE" id="PS00629">
    <property type="entry name" value="IMP_1"/>
    <property type="match status" value="1"/>
</dbReference>
<dbReference type="EMBL" id="JBEPMB010000008">
    <property type="protein sequence ID" value="MET3615528.1"/>
    <property type="molecule type" value="Genomic_DNA"/>
</dbReference>
<keyword evidence="2" id="KW-0479">Metal-binding</keyword>
<dbReference type="GO" id="GO:0052834">
    <property type="term" value="F:inositol monophosphate phosphatase activity"/>
    <property type="evidence" value="ECO:0007669"/>
    <property type="project" value="UniProtKB-EC"/>
</dbReference>
<keyword evidence="6" id="KW-1185">Reference proteome</keyword>
<dbReference type="InterPro" id="IPR000760">
    <property type="entry name" value="Inositol_monophosphatase-like"/>
</dbReference>
<evidence type="ECO:0000256" key="2">
    <source>
        <dbReference type="ARBA" id="ARBA00022723"/>
    </source>
</evidence>
<dbReference type="InterPro" id="IPR020583">
    <property type="entry name" value="Inositol_monoP_metal-BS"/>
</dbReference>
<evidence type="ECO:0000256" key="3">
    <source>
        <dbReference type="ARBA" id="ARBA00022801"/>
    </source>
</evidence>
<evidence type="ECO:0000313" key="6">
    <source>
        <dbReference type="Proteomes" id="UP001549047"/>
    </source>
</evidence>
<dbReference type="Gene3D" id="3.40.190.80">
    <property type="match status" value="1"/>
</dbReference>
<evidence type="ECO:0000256" key="4">
    <source>
        <dbReference type="ARBA" id="ARBA00022842"/>
    </source>
</evidence>
<dbReference type="Proteomes" id="UP001549047">
    <property type="component" value="Unassembled WGS sequence"/>
</dbReference>
<evidence type="ECO:0000256" key="1">
    <source>
        <dbReference type="ARBA" id="ARBA00009759"/>
    </source>
</evidence>
<gene>
    <name evidence="5" type="ORF">ABID16_003875</name>
</gene>
<dbReference type="SUPFAM" id="SSF56655">
    <property type="entry name" value="Carbohydrate phosphatase"/>
    <property type="match status" value="1"/>
</dbReference>